<dbReference type="InterPro" id="IPR026444">
    <property type="entry name" value="Secre_tail"/>
</dbReference>
<evidence type="ECO:0000259" key="3">
    <source>
        <dbReference type="Pfam" id="PF18962"/>
    </source>
</evidence>
<dbReference type="AlphaFoldDB" id="A0A972FNN5"/>
<protein>
    <submittedName>
        <fullName evidence="4">T9SS type A sorting domain-containing protein</fullName>
    </submittedName>
</protein>
<dbReference type="RefSeq" id="WP_169525526.1">
    <property type="nucleotide sequence ID" value="NZ_JAAMPU010000092.1"/>
</dbReference>
<dbReference type="Proteomes" id="UP000712080">
    <property type="component" value="Unassembled WGS sequence"/>
</dbReference>
<name>A0A972FNN5_9FLAO</name>
<organism evidence="4 5">
    <name type="scientific">Flavobacterium silvaticum</name>
    <dbReference type="NCBI Taxonomy" id="1852020"/>
    <lineage>
        <taxon>Bacteria</taxon>
        <taxon>Pseudomonadati</taxon>
        <taxon>Bacteroidota</taxon>
        <taxon>Flavobacteriia</taxon>
        <taxon>Flavobacteriales</taxon>
        <taxon>Flavobacteriaceae</taxon>
        <taxon>Flavobacterium</taxon>
    </lineage>
</organism>
<keyword evidence="1 2" id="KW-0732">Signal</keyword>
<evidence type="ECO:0000256" key="2">
    <source>
        <dbReference type="SAM" id="SignalP"/>
    </source>
</evidence>
<keyword evidence="5" id="KW-1185">Reference proteome</keyword>
<evidence type="ECO:0000256" key="1">
    <source>
        <dbReference type="ARBA" id="ARBA00022729"/>
    </source>
</evidence>
<proteinExistence type="predicted"/>
<dbReference type="EMBL" id="JAAMPU010000092">
    <property type="protein sequence ID" value="NMH26584.1"/>
    <property type="molecule type" value="Genomic_DNA"/>
</dbReference>
<gene>
    <name evidence="4" type="ORF">G6047_00940</name>
</gene>
<accession>A0A972FNN5</accession>
<reference evidence="4" key="1">
    <citation type="submission" date="2020-02" db="EMBL/GenBank/DDBJ databases">
        <title>Flavobacterium sp. genome.</title>
        <authorList>
            <person name="Jung H.S."/>
            <person name="Baek J.H."/>
            <person name="Jeon C.O."/>
        </authorList>
    </citation>
    <scope>NUCLEOTIDE SEQUENCE</scope>
    <source>
        <strain evidence="4">SE-s28</strain>
    </source>
</reference>
<dbReference type="Pfam" id="PF18962">
    <property type="entry name" value="Por_Secre_tail"/>
    <property type="match status" value="1"/>
</dbReference>
<evidence type="ECO:0000313" key="4">
    <source>
        <dbReference type="EMBL" id="NMH26584.1"/>
    </source>
</evidence>
<feature type="chain" id="PRO_5037845704" evidence="2">
    <location>
        <begin position="22"/>
        <end position="159"/>
    </location>
</feature>
<comment type="caution">
    <text evidence="4">The sequence shown here is derived from an EMBL/GenBank/DDBJ whole genome shotgun (WGS) entry which is preliminary data.</text>
</comment>
<sequence length="159" mass="17320">MKTTQRITCLLLLLLGTHLFAQTGVKVTYYDGTEQQFNVQPAGKLYFDADNLFVKADAGTTPTTIPVSIIRKVTFSEALGTTTFGQNTDNLVLYPNPASESIRIKSDTSTELKTSIYSLTGQRILQGVFQSGQDIDVSALSAGLYLVQVNGVTIKFSKK</sequence>
<feature type="domain" description="Secretion system C-terminal sorting" evidence="3">
    <location>
        <begin position="93"/>
        <end position="159"/>
    </location>
</feature>
<dbReference type="NCBIfam" id="TIGR04183">
    <property type="entry name" value="Por_Secre_tail"/>
    <property type="match status" value="1"/>
</dbReference>
<evidence type="ECO:0000313" key="5">
    <source>
        <dbReference type="Proteomes" id="UP000712080"/>
    </source>
</evidence>
<feature type="signal peptide" evidence="2">
    <location>
        <begin position="1"/>
        <end position="21"/>
    </location>
</feature>